<dbReference type="OrthoDB" id="277439at2759"/>
<name>A0A6G1G781_9PEZI</name>
<feature type="compositionally biased region" description="Basic and acidic residues" evidence="4">
    <location>
        <begin position="764"/>
        <end position="775"/>
    </location>
</feature>
<reference evidence="5 7" key="1">
    <citation type="submission" date="2020-01" db="EMBL/GenBank/DDBJ databases">
        <authorList>
            <consortium name="DOE Joint Genome Institute"/>
            <person name="Haridas S."/>
            <person name="Albert R."/>
            <person name="Binder M."/>
            <person name="Bloem J."/>
            <person name="Labutti K."/>
            <person name="Salamov A."/>
            <person name="Andreopoulos B."/>
            <person name="Baker S.E."/>
            <person name="Barry K."/>
            <person name="Bills G."/>
            <person name="Bluhm B.H."/>
            <person name="Cannon C."/>
            <person name="Castanera R."/>
            <person name="Culley D.E."/>
            <person name="Daum C."/>
            <person name="Ezra D."/>
            <person name="Gonzalez J.B."/>
            <person name="Henrissat B."/>
            <person name="Kuo A."/>
            <person name="Liang C."/>
            <person name="Lipzen A."/>
            <person name="Lutzoni F."/>
            <person name="Magnuson J."/>
            <person name="Mondo S."/>
            <person name="Nolan M."/>
            <person name="Ohm R."/>
            <person name="Pangilinan J."/>
            <person name="Park H.-J."/>
            <person name="Ramirez L."/>
            <person name="Alfaro M."/>
            <person name="Sun H."/>
            <person name="Tritt A."/>
            <person name="Yoshinaga Y."/>
            <person name="Zwiers L.-H."/>
            <person name="Turgeon B.G."/>
            <person name="Goodwin S.B."/>
            <person name="Spatafora J.W."/>
            <person name="Crous P.W."/>
            <person name="Grigoriev I.V."/>
        </authorList>
    </citation>
    <scope>NUCLEOTIDE SEQUENCE</scope>
    <source>
        <strain evidence="5 7">CBS 781.70</strain>
    </source>
</reference>
<comment type="subcellular location">
    <subcellularLocation>
        <location evidence="1">Nucleus</location>
        <location evidence="1">Nucleolus</location>
    </subcellularLocation>
</comment>
<feature type="compositionally biased region" description="Basic and acidic residues" evidence="4">
    <location>
        <begin position="696"/>
        <end position="707"/>
    </location>
</feature>
<dbReference type="GO" id="GO:0006364">
    <property type="term" value="P:rRNA processing"/>
    <property type="evidence" value="ECO:0007669"/>
    <property type="project" value="InterPro"/>
</dbReference>
<feature type="compositionally biased region" description="Polar residues" evidence="4">
    <location>
        <begin position="22"/>
        <end position="32"/>
    </location>
</feature>
<feature type="region of interest" description="Disordered" evidence="4">
    <location>
        <begin position="345"/>
        <end position="368"/>
    </location>
</feature>
<evidence type="ECO:0000313" key="7">
    <source>
        <dbReference type="RefSeq" id="XP_033535576.1"/>
    </source>
</evidence>
<feature type="region of interest" description="Disordered" evidence="4">
    <location>
        <begin position="1"/>
        <end position="255"/>
    </location>
</feature>
<reference evidence="7" key="2">
    <citation type="submission" date="2020-04" db="EMBL/GenBank/DDBJ databases">
        <authorList>
            <consortium name="NCBI Genome Project"/>
        </authorList>
    </citation>
    <scope>NUCLEOTIDE SEQUENCE</scope>
    <source>
        <strain evidence="7">CBS 781.70</strain>
    </source>
</reference>
<feature type="region of interest" description="Disordered" evidence="4">
    <location>
        <begin position="819"/>
        <end position="849"/>
    </location>
</feature>
<evidence type="ECO:0000256" key="2">
    <source>
        <dbReference type="ARBA" id="ARBA00022553"/>
    </source>
</evidence>
<keyword evidence="3" id="KW-0539">Nucleus</keyword>
<dbReference type="Proteomes" id="UP000504638">
    <property type="component" value="Unplaced"/>
</dbReference>
<feature type="region of interest" description="Disordered" evidence="4">
    <location>
        <begin position="612"/>
        <end position="792"/>
    </location>
</feature>
<feature type="compositionally biased region" description="Acidic residues" evidence="4">
    <location>
        <begin position="189"/>
        <end position="224"/>
    </location>
</feature>
<feature type="compositionally biased region" description="Acidic residues" evidence="4">
    <location>
        <begin position="107"/>
        <end position="126"/>
    </location>
</feature>
<accession>A0A6G1G781</accession>
<dbReference type="InterPro" id="IPR006709">
    <property type="entry name" value="SSU_processome_Utp14"/>
</dbReference>
<dbReference type="PANTHER" id="PTHR14150:SF12">
    <property type="entry name" value="U3 SMALL NUCLEOLAR RNA-ASSOCIATED PROTEIN 14 HOMOLOG A"/>
    <property type="match status" value="1"/>
</dbReference>
<evidence type="ECO:0000313" key="6">
    <source>
        <dbReference type="Proteomes" id="UP000504638"/>
    </source>
</evidence>
<feature type="compositionally biased region" description="Acidic residues" evidence="4">
    <location>
        <begin position="154"/>
        <end position="175"/>
    </location>
</feature>
<sequence>MARRISRPSGTTQPKAPKQKRTSAAQKRSLNAFSLAGAEEAEDVRIPAHRLGQLEDDEARHPKRRRIEDEEEDDESEKEQARRERYGSISEGEDSEGNTWKMGYVSADDDSEIDSDEAFGESDEERFADFTFRASSKNRKRPQKKARDEKDINLDEDDEQMGSDSDDSSLGEDAVDLATMLDNYKEGSDSEDDESAGSGDEESEGSDDASSEDEDSDAEEDEDQDKEKITQLHDLISSMQPQEMSKSKQSRGVDRYEHQPMSAFGITANKKLTIDDLLPTIADPAMRKSLKSMAKDKPAKGALGKLEAPLPKRKQDHMDRVAANEKAKETLDRWVETVKQNRRAEHLQFPLRDPNASEPFGKTKLLPADATTPLNDLESTVQNILRESGLVSADGKADEEAIKHFEELQEKKMSVDEVLAARADLRRQRDLLFREEIKAKRLKKIKSKSFRRVHRKDRERAAQQEKDALAAAGLYDSDEDRDKNDRRRAEERMGAKHRESKWAKAMKESGRSVWDEDARGGIVEMARRNEELRRRIEGKTIHDEASDIGSEFDDDEDDDSDDDETARKKINSTLSRLQDADRDAGSGSTLGSLKFMQRAEAAKKAENDAAIAELRKELDGDSGSSDSDAEAGPSAGRMKFGPASEIAPGVILKSQRNEFEEPDASDQEKEQGQTDDVVVTEKRQKKGSRAQPLRNAAKEKPEKHDYVELVVEDNPWAPTVAPGKGKKSKSTSSAEKMGPSTDVLLPTPNGSKPKATANGARPTRTKEAVDIRLTEDANESDSSDDGLTDAMKRNHALVQQAFAGTDLAEDFSKEKQTTIADEDDKVVDNTLPGWGNWAGEGVSKREKAKGKGRFLTKVEGIRPEARKDARLKNVIVNEKRVKKNAAYLASTLPFPFTDRDEYERSIRMPMGREWSMDKPKPRVMVKPGKVIAPLEKPLL</sequence>
<protein>
    <submittedName>
        <fullName evidence="5 7">Utp14-domain-containing protein</fullName>
    </submittedName>
</protein>
<evidence type="ECO:0000313" key="5">
    <source>
        <dbReference type="EMBL" id="KAF1813945.1"/>
    </source>
</evidence>
<feature type="compositionally biased region" description="Low complexity" evidence="4">
    <location>
        <begin position="621"/>
        <end position="636"/>
    </location>
</feature>
<evidence type="ECO:0000256" key="4">
    <source>
        <dbReference type="SAM" id="MobiDB-lite"/>
    </source>
</evidence>
<dbReference type="EMBL" id="ML975154">
    <property type="protein sequence ID" value="KAF1813945.1"/>
    <property type="molecule type" value="Genomic_DNA"/>
</dbReference>
<feature type="region of interest" description="Disordered" evidence="4">
    <location>
        <begin position="453"/>
        <end position="590"/>
    </location>
</feature>
<keyword evidence="2" id="KW-0597">Phosphoprotein</keyword>
<keyword evidence="6" id="KW-1185">Reference proteome</keyword>
<gene>
    <name evidence="5 7" type="ORF">P152DRAFT_414460</name>
</gene>
<feature type="compositionally biased region" description="Acidic residues" evidence="4">
    <location>
        <begin position="776"/>
        <end position="787"/>
    </location>
</feature>
<proteinExistence type="predicted"/>
<feature type="compositionally biased region" description="Basic and acidic residues" evidence="4">
    <location>
        <begin position="456"/>
        <end position="468"/>
    </location>
</feature>
<feature type="region of interest" description="Disordered" evidence="4">
    <location>
        <begin position="291"/>
        <end position="319"/>
    </location>
</feature>
<organism evidence="5">
    <name type="scientific">Eremomyces bilateralis CBS 781.70</name>
    <dbReference type="NCBI Taxonomy" id="1392243"/>
    <lineage>
        <taxon>Eukaryota</taxon>
        <taxon>Fungi</taxon>
        <taxon>Dikarya</taxon>
        <taxon>Ascomycota</taxon>
        <taxon>Pezizomycotina</taxon>
        <taxon>Dothideomycetes</taxon>
        <taxon>Dothideomycetes incertae sedis</taxon>
        <taxon>Eremomycetales</taxon>
        <taxon>Eremomycetaceae</taxon>
        <taxon>Eremomyces</taxon>
    </lineage>
</organism>
<dbReference type="GeneID" id="54417596"/>
<dbReference type="GO" id="GO:0032040">
    <property type="term" value="C:small-subunit processome"/>
    <property type="evidence" value="ECO:0007669"/>
    <property type="project" value="InterPro"/>
</dbReference>
<dbReference type="RefSeq" id="XP_033535576.1">
    <property type="nucleotide sequence ID" value="XM_033677026.1"/>
</dbReference>
<evidence type="ECO:0000256" key="3">
    <source>
        <dbReference type="ARBA" id="ARBA00023242"/>
    </source>
</evidence>
<dbReference type="AlphaFoldDB" id="A0A6G1G781"/>
<evidence type="ECO:0000256" key="1">
    <source>
        <dbReference type="ARBA" id="ARBA00004604"/>
    </source>
</evidence>
<dbReference type="Pfam" id="PF04615">
    <property type="entry name" value="Utp14"/>
    <property type="match status" value="1"/>
</dbReference>
<dbReference type="PANTHER" id="PTHR14150">
    <property type="entry name" value="U3 SMALL NUCLEOLAR RNA-ASSOCIATED PROTEIN 14"/>
    <property type="match status" value="1"/>
</dbReference>
<feature type="compositionally biased region" description="Acidic residues" evidence="4">
    <location>
        <begin position="550"/>
        <end position="564"/>
    </location>
</feature>
<feature type="compositionally biased region" description="Basic and acidic residues" evidence="4">
    <location>
        <begin position="480"/>
        <end position="545"/>
    </location>
</feature>
<reference evidence="7" key="3">
    <citation type="submission" date="2025-04" db="UniProtKB">
        <authorList>
            <consortium name="RefSeq"/>
        </authorList>
    </citation>
    <scope>IDENTIFICATION</scope>
    <source>
        <strain evidence="7">CBS 781.70</strain>
    </source>
</reference>